<dbReference type="InterPro" id="IPR032171">
    <property type="entry name" value="COR-A"/>
</dbReference>
<dbReference type="PANTHER" id="PTHR47679">
    <property type="entry name" value="PROTEIN TORNADO 1"/>
    <property type="match status" value="1"/>
</dbReference>
<dbReference type="InterPro" id="IPR027417">
    <property type="entry name" value="P-loop_NTPase"/>
</dbReference>
<dbReference type="InterPro" id="IPR000157">
    <property type="entry name" value="TIR_dom"/>
</dbReference>
<protein>
    <recommendedName>
        <fullName evidence="2">TIR domain-containing protein</fullName>
    </recommendedName>
</protein>
<evidence type="ECO:0000259" key="2">
    <source>
        <dbReference type="PROSITE" id="PS50104"/>
    </source>
</evidence>
<accession>A0A1M7YY22</accession>
<organism evidence="3 4">
    <name type="scientific">Vibrio quintilis</name>
    <dbReference type="NCBI Taxonomy" id="1117707"/>
    <lineage>
        <taxon>Bacteria</taxon>
        <taxon>Pseudomonadati</taxon>
        <taxon>Pseudomonadota</taxon>
        <taxon>Gammaproteobacteria</taxon>
        <taxon>Vibrionales</taxon>
        <taxon>Vibrionaceae</taxon>
        <taxon>Vibrio</taxon>
    </lineage>
</organism>
<reference evidence="4" key="1">
    <citation type="submission" date="2016-12" db="EMBL/GenBank/DDBJ databases">
        <authorList>
            <person name="Rodrigo-Torres L."/>
            <person name="Arahal R.D."/>
            <person name="Lucena T."/>
        </authorList>
    </citation>
    <scope>NUCLEOTIDE SEQUENCE [LARGE SCALE GENOMIC DNA]</scope>
</reference>
<dbReference type="InterPro" id="IPR036388">
    <property type="entry name" value="WH-like_DNA-bd_sf"/>
</dbReference>
<name>A0A1M7YY22_9VIBR</name>
<dbReference type="Gene3D" id="1.10.10.10">
    <property type="entry name" value="Winged helix-like DNA-binding domain superfamily/Winged helix DNA-binding domain"/>
    <property type="match status" value="1"/>
</dbReference>
<dbReference type="Pfam" id="PF16095">
    <property type="entry name" value="COR-A"/>
    <property type="match status" value="1"/>
</dbReference>
<dbReference type="PROSITE" id="PS50104">
    <property type="entry name" value="TIR"/>
    <property type="match status" value="1"/>
</dbReference>
<dbReference type="Gene3D" id="3.40.50.10140">
    <property type="entry name" value="Toll/interleukin-1 receptor homology (TIR) domain"/>
    <property type="match status" value="1"/>
</dbReference>
<dbReference type="SUPFAM" id="SSF52540">
    <property type="entry name" value="P-loop containing nucleoside triphosphate hydrolases"/>
    <property type="match status" value="1"/>
</dbReference>
<keyword evidence="1" id="KW-0677">Repeat</keyword>
<dbReference type="SMART" id="SM00255">
    <property type="entry name" value="TIR"/>
    <property type="match status" value="1"/>
</dbReference>
<dbReference type="AlphaFoldDB" id="A0A1M7YY22"/>
<gene>
    <name evidence="3" type="ORF">VQ7734_03311</name>
</gene>
<dbReference type="GO" id="GO:0007165">
    <property type="term" value="P:signal transduction"/>
    <property type="evidence" value="ECO:0007669"/>
    <property type="project" value="InterPro"/>
</dbReference>
<evidence type="ECO:0000313" key="4">
    <source>
        <dbReference type="Proteomes" id="UP000184600"/>
    </source>
</evidence>
<feature type="domain" description="TIR" evidence="2">
    <location>
        <begin position="642"/>
        <end position="780"/>
    </location>
</feature>
<dbReference type="RefSeq" id="WP_073584587.1">
    <property type="nucleotide sequence ID" value="NZ_AP024897.1"/>
</dbReference>
<evidence type="ECO:0000313" key="3">
    <source>
        <dbReference type="EMBL" id="SHO57541.1"/>
    </source>
</evidence>
<dbReference type="Pfam" id="PF13676">
    <property type="entry name" value="TIR_2"/>
    <property type="match status" value="1"/>
</dbReference>
<dbReference type="Gene3D" id="3.40.50.300">
    <property type="entry name" value="P-loop containing nucleotide triphosphate hydrolases"/>
    <property type="match status" value="1"/>
</dbReference>
<dbReference type="STRING" id="1117707.VQ7734_03311"/>
<evidence type="ECO:0000256" key="1">
    <source>
        <dbReference type="ARBA" id="ARBA00022737"/>
    </source>
</evidence>
<dbReference type="Gene3D" id="1.10.10.2200">
    <property type="match status" value="1"/>
</dbReference>
<proteinExistence type="predicted"/>
<dbReference type="PANTHER" id="PTHR47679:SF2">
    <property type="entry name" value="C-TERMINAL OF ROC (COR) DOMAIN-CONTAINING PROTEIN"/>
    <property type="match status" value="1"/>
</dbReference>
<dbReference type="Proteomes" id="UP000184600">
    <property type="component" value="Unassembled WGS sequence"/>
</dbReference>
<sequence>MSGFQHPAAHQEARRLIRHALDTGQTELDLSRLRLRQLPEEISELASQLTHLNLSHCRVLESLSGLAGCSQLQSLDFSGWDGLSNVSDLISLTQLNQLRVSQRNGEKLSWSAAQVLLLERPRLNITGSLPVEHVPAELTSPFNQKAVEDWYHDIKQHGYRTPNTVKLMLLGNGRIGKTQLARRLRGEGYDETVPSTHGIHIHDFHWSDAKVQIHCWDFGGQDVYLGTHSLFIDQRAVYLLLWHPDFENHDRVRCEQLEMRNRPLSYWLAYLKSLAGATANILVCQSQCDSLESEQPAPVPHPQPFQTLKQLAFSAKTSDGFDVLTPHLKRAIRLQLERNGDVWLPNPWFEVEAEIMTRQQQQIRQLSYPEFVTLCQTHQVTAPDTLAAYLHQSGRVFYRKGHFDDQLILDQAWALQGVYLLLERRNVLPVLKDQGGCFHRDTLTHLLWQQEVAEHDQQLFVEMMVQCGACFKIDDTHYIAPDALPDKSLPLVEQIWQQAEMAIHVRLEYRFLHDATMRYLLSQIGEKAGAKANYWRYGCCFYDSQHRVKVQFECTLDEASPAAQEQDPFTQPGHIDIRIAGASGLDLAQHLVTSVTQNSYLGQQPEVRWVKGGEKQEESSMCEQNNQPPFSVIGRAQAAPDALPNVYFSYAWGDETDQRQVVCDQIYQKLQAHRLNLCRDRNVMNTGDSIEAFERQIGRGDFIVLLVSEKSLRSVDCMHELAMIYGFSQRQRDDFVQRVIPVILADAGIGALPKRLKVTLYWKNQKEELQALVDEVGTELAGTETVKALAKLTDITGCCVDALTWLNDLITERNPELQADATVEFVLQKINQWQETRKDRENDQ</sequence>
<dbReference type="InterPro" id="IPR035897">
    <property type="entry name" value="Toll_tir_struct_dom_sf"/>
</dbReference>
<dbReference type="EMBL" id="FRFG01000042">
    <property type="protein sequence ID" value="SHO57541.1"/>
    <property type="molecule type" value="Genomic_DNA"/>
</dbReference>
<dbReference type="SUPFAM" id="SSF52058">
    <property type="entry name" value="L domain-like"/>
    <property type="match status" value="1"/>
</dbReference>
<dbReference type="OrthoDB" id="6309115at2"/>
<dbReference type="Gene3D" id="3.80.10.10">
    <property type="entry name" value="Ribonuclease Inhibitor"/>
    <property type="match status" value="1"/>
</dbReference>
<dbReference type="InterPro" id="IPR032675">
    <property type="entry name" value="LRR_dom_sf"/>
</dbReference>
<keyword evidence="4" id="KW-1185">Reference proteome</keyword>
<dbReference type="SUPFAM" id="SSF52200">
    <property type="entry name" value="Toll/Interleukin receptor TIR domain"/>
    <property type="match status" value="1"/>
</dbReference>
<dbReference type="Pfam" id="PF08477">
    <property type="entry name" value="Roc"/>
    <property type="match status" value="1"/>
</dbReference>